<evidence type="ECO:0000256" key="8">
    <source>
        <dbReference type="ARBA" id="ARBA00022989"/>
    </source>
</evidence>
<evidence type="ECO:0000256" key="5">
    <source>
        <dbReference type="ARBA" id="ARBA00022824"/>
    </source>
</evidence>
<keyword evidence="9" id="KW-0472">Membrane</keyword>
<name>A0A9P8L094_9PEZI</name>
<keyword evidence="6" id="KW-0931">ER-Golgi transport</keyword>
<evidence type="ECO:0000313" key="11">
    <source>
        <dbReference type="EMBL" id="KAH0544438.1"/>
    </source>
</evidence>
<dbReference type="GO" id="GO:0005789">
    <property type="term" value="C:endoplasmic reticulum membrane"/>
    <property type="evidence" value="ECO:0007669"/>
    <property type="project" value="UniProtKB-SubCell"/>
</dbReference>
<comment type="similarity">
    <text evidence="10">Belongs to the WD repeat SEC12 family.</text>
</comment>
<comment type="function">
    <text evidence="10">Guanine nucleotide-exchange factor (GEF) required for the formation or budding of transport vesicles from the ER.</text>
</comment>
<evidence type="ECO:0000256" key="4">
    <source>
        <dbReference type="ARBA" id="ARBA00022737"/>
    </source>
</evidence>
<evidence type="ECO:0000256" key="7">
    <source>
        <dbReference type="ARBA" id="ARBA00022927"/>
    </source>
</evidence>
<evidence type="ECO:0000313" key="12">
    <source>
        <dbReference type="Proteomes" id="UP000698800"/>
    </source>
</evidence>
<dbReference type="PANTHER" id="PTHR23284">
    <property type="entry name" value="PROLACTIN REGULATORY ELEMENT BINDING PROTEIN"/>
    <property type="match status" value="1"/>
</dbReference>
<dbReference type="GO" id="GO:0015031">
    <property type="term" value="P:protein transport"/>
    <property type="evidence" value="ECO:0007669"/>
    <property type="project" value="UniProtKB-KW"/>
</dbReference>
<evidence type="ECO:0000256" key="6">
    <source>
        <dbReference type="ARBA" id="ARBA00022892"/>
    </source>
</evidence>
<dbReference type="OrthoDB" id="2013972at2759"/>
<comment type="subcellular location">
    <subcellularLocation>
        <location evidence="10">Endoplasmic reticulum membrane</location>
        <topology evidence="10">Single-pass type II membrane protein</topology>
    </subcellularLocation>
    <subcellularLocation>
        <location evidence="10">Golgi apparatus membrane</location>
        <topology evidence="10">Single-pass type II membrane protein</topology>
    </subcellularLocation>
</comment>
<dbReference type="GO" id="GO:0006888">
    <property type="term" value="P:endoplasmic reticulum to Golgi vesicle-mediated transport"/>
    <property type="evidence" value="ECO:0007669"/>
    <property type="project" value="UniProtKB-UniRule"/>
</dbReference>
<keyword evidence="5 10" id="KW-0256">Endoplasmic reticulum</keyword>
<gene>
    <name evidence="11" type="ORF">FGG08_001465</name>
</gene>
<organism evidence="11 12">
    <name type="scientific">Glutinoglossum americanum</name>
    <dbReference type="NCBI Taxonomy" id="1670608"/>
    <lineage>
        <taxon>Eukaryota</taxon>
        <taxon>Fungi</taxon>
        <taxon>Dikarya</taxon>
        <taxon>Ascomycota</taxon>
        <taxon>Pezizomycotina</taxon>
        <taxon>Geoglossomycetes</taxon>
        <taxon>Geoglossales</taxon>
        <taxon>Geoglossaceae</taxon>
        <taxon>Glutinoglossum</taxon>
    </lineage>
</organism>
<dbReference type="AlphaFoldDB" id="A0A9P8L094"/>
<proteinExistence type="inferred from homology"/>
<evidence type="ECO:0000256" key="2">
    <source>
        <dbReference type="ARBA" id="ARBA00022574"/>
    </source>
</evidence>
<keyword evidence="12" id="KW-1185">Reference proteome</keyword>
<keyword evidence="4 10" id="KW-0677">Repeat</keyword>
<evidence type="ECO:0000256" key="10">
    <source>
        <dbReference type="RuleBase" id="RU369019"/>
    </source>
</evidence>
<evidence type="ECO:0000256" key="3">
    <source>
        <dbReference type="ARBA" id="ARBA00022692"/>
    </source>
</evidence>
<dbReference type="Proteomes" id="UP000698800">
    <property type="component" value="Unassembled WGS sequence"/>
</dbReference>
<keyword evidence="8" id="KW-1133">Transmembrane helix</keyword>
<keyword evidence="2 10" id="KW-0853">WD repeat</keyword>
<dbReference type="Gene3D" id="2.130.10.10">
    <property type="entry name" value="YVTN repeat-like/Quinoprotein amine dehydrogenase"/>
    <property type="match status" value="1"/>
</dbReference>
<dbReference type="InterPro" id="IPR045260">
    <property type="entry name" value="Sec12-like"/>
</dbReference>
<evidence type="ECO:0000256" key="1">
    <source>
        <dbReference type="ARBA" id="ARBA00022448"/>
    </source>
</evidence>
<evidence type="ECO:0000256" key="9">
    <source>
        <dbReference type="ARBA" id="ARBA00023136"/>
    </source>
</evidence>
<keyword evidence="1 10" id="KW-0813">Transport</keyword>
<dbReference type="PANTHER" id="PTHR23284:SF0">
    <property type="entry name" value="PROLACTIN REGULATORY ELEMENT-BINDING PROTEIN"/>
    <property type="match status" value="1"/>
</dbReference>
<dbReference type="GO" id="GO:0005085">
    <property type="term" value="F:guanyl-nucleotide exchange factor activity"/>
    <property type="evidence" value="ECO:0007669"/>
    <property type="project" value="InterPro"/>
</dbReference>
<accession>A0A9P8L094</accession>
<keyword evidence="7 10" id="KW-0653">Protein transport</keyword>
<sequence>MAPSLHAVKATLTYPLYAADFDPQDNNRLVVGGGGGEGRSGIGNKITVLEFTTTEISTLAELELSRDEDSVTSLAVPLSQSNPHSMRVFAGVNSSLAAKQAGMNKHFRRFTMGYTDGKAKKAMWEVNPPLSLFSPNDEDKEVYQRITRLSPVRREGSANGTETRLAAITTGLSPLGEIVFLNTTQPDIVRGRINLGKFKEAADIDIIESGSREFRVVYCTDHEVYLCTASTKTTPKRRTKPIVPRQVYERLSLVPGKGRPIFRALRFLMPSLVLILSNIPGRSGAELLVLRIEDQDVGRVVLQKRLHNSMKAGAGLDVAILEEGGKDESDGDKQFVIAVAGQDISLEILTLNYSAKGGLGKFSTFSVIRNVHPHQMTKICFSHFIPPLPVPPGSSNVGNNLPKTLKLASVSMGNTVVIHTLQLLPVPLKSRSPRYVLKRPGRSGTAQRLVTILLLLTAALVAIAIQALLEIRGHSTPILGAADRLPHGFHTPLAAKLYVAETDTDNSVQTKKISGIRHLKNLLHRQDEGEQGQPPKTIVIREDDVTEAKVRADVHADEEAVEGAKRWEDLEEHQREGWKSKLAEAGQWAVEEGEAILKGVFFAELGGAIGGAVGA</sequence>
<keyword evidence="3" id="KW-0812">Transmembrane</keyword>
<protein>
    <recommendedName>
        <fullName evidence="10">Guanine nucleotide-exchange factor SEC12</fullName>
    </recommendedName>
</protein>
<dbReference type="EMBL" id="JAGHQL010000019">
    <property type="protein sequence ID" value="KAH0544438.1"/>
    <property type="molecule type" value="Genomic_DNA"/>
</dbReference>
<dbReference type="GO" id="GO:0000139">
    <property type="term" value="C:Golgi membrane"/>
    <property type="evidence" value="ECO:0007669"/>
    <property type="project" value="UniProtKB-SubCell"/>
</dbReference>
<dbReference type="GO" id="GO:0003400">
    <property type="term" value="P:regulation of COPII vesicle coating"/>
    <property type="evidence" value="ECO:0007669"/>
    <property type="project" value="UniProtKB-UniRule"/>
</dbReference>
<dbReference type="InterPro" id="IPR015943">
    <property type="entry name" value="WD40/YVTN_repeat-like_dom_sf"/>
</dbReference>
<comment type="caution">
    <text evidence="11">The sequence shown here is derived from an EMBL/GenBank/DDBJ whole genome shotgun (WGS) entry which is preliminary data.</text>
</comment>
<reference evidence="11" key="1">
    <citation type="submission" date="2021-03" db="EMBL/GenBank/DDBJ databases">
        <title>Comparative genomics and phylogenomic investigation of the class Geoglossomycetes provide insights into ecological specialization and systematics.</title>
        <authorList>
            <person name="Melie T."/>
            <person name="Pirro S."/>
            <person name="Miller A.N."/>
            <person name="Quandt A."/>
        </authorList>
    </citation>
    <scope>NUCLEOTIDE SEQUENCE</scope>
    <source>
        <strain evidence="11">GBOQ0MN5Z8</strain>
    </source>
</reference>